<evidence type="ECO:0000256" key="1">
    <source>
        <dbReference type="SAM" id="Phobius"/>
    </source>
</evidence>
<protein>
    <submittedName>
        <fullName evidence="3">Uncharacterized protein</fullName>
    </submittedName>
</protein>
<sequence>MNNAGRDHQRNQNVVQWIMNEVMYVFGTVWRVLRPLVGVVLAIAIVIKVAQLVILPTACQFSTVRVLIGEHCSSVSENNGTSSSVKLPPIGPFIEKSTSLAEILANSDVSAPERMIEVKLSITELIVTLGYSNIDSLAKQELLTHFTALRKSIQNTADELSGLAAAFDTTIDYLHSYAEHVLEHLTRESSSSNQLIHDGQKSIEQSFNDYVLLVEKKLERCLHKAQNTHRHLNEIQEQLSTIRDLLEKNKVHTQNELDQLEHENILVKLYRFTLGNGQIDQMKFERNLNVLNGFISFVRSVIANTDNIVLKLKKFKNDAEQVEETVSEMTIQSISIEAHIELLQKATNRLIASKETFNGKKRLNQR</sequence>
<dbReference type="OrthoDB" id="10059847at2759"/>
<evidence type="ECO:0000313" key="2">
    <source>
        <dbReference type="EMBL" id="CAF1219973.1"/>
    </source>
</evidence>
<dbReference type="EMBL" id="CAJOBC010064043">
    <property type="protein sequence ID" value="CAF4219789.1"/>
    <property type="molecule type" value="Genomic_DNA"/>
</dbReference>
<keyword evidence="1" id="KW-0472">Membrane</keyword>
<name>A0A815H7H2_9BILA</name>
<evidence type="ECO:0000313" key="4">
    <source>
        <dbReference type="EMBL" id="CAF4028062.1"/>
    </source>
</evidence>
<evidence type="ECO:0000313" key="5">
    <source>
        <dbReference type="EMBL" id="CAF4219789.1"/>
    </source>
</evidence>
<dbReference type="EMBL" id="CAJOBA010036713">
    <property type="protein sequence ID" value="CAF4028062.1"/>
    <property type="molecule type" value="Genomic_DNA"/>
</dbReference>
<accession>A0A815H7H2</accession>
<gene>
    <name evidence="3" type="ORF">GPM918_LOCUS30873</name>
    <name evidence="2" type="ORF">OVA965_LOCUS24870</name>
    <name evidence="5" type="ORF">SRO942_LOCUS31502</name>
    <name evidence="4" type="ORF">TMI583_LOCUS25593</name>
</gene>
<reference evidence="3" key="1">
    <citation type="submission" date="2021-02" db="EMBL/GenBank/DDBJ databases">
        <authorList>
            <person name="Nowell W R."/>
        </authorList>
    </citation>
    <scope>NUCLEOTIDE SEQUENCE</scope>
</reference>
<dbReference type="AlphaFoldDB" id="A0A815H7H2"/>
<feature type="transmembrane region" description="Helical" evidence="1">
    <location>
        <begin position="36"/>
        <end position="55"/>
    </location>
</feature>
<keyword evidence="6" id="KW-1185">Reference proteome</keyword>
<dbReference type="Proteomes" id="UP000677228">
    <property type="component" value="Unassembled WGS sequence"/>
</dbReference>
<evidence type="ECO:0000313" key="3">
    <source>
        <dbReference type="EMBL" id="CAF1350289.1"/>
    </source>
</evidence>
<dbReference type="Proteomes" id="UP000663829">
    <property type="component" value="Unassembled WGS sequence"/>
</dbReference>
<proteinExistence type="predicted"/>
<dbReference type="Proteomes" id="UP000682733">
    <property type="component" value="Unassembled WGS sequence"/>
</dbReference>
<evidence type="ECO:0000313" key="6">
    <source>
        <dbReference type="Proteomes" id="UP000663829"/>
    </source>
</evidence>
<dbReference type="Proteomes" id="UP000681722">
    <property type="component" value="Unassembled WGS sequence"/>
</dbReference>
<comment type="caution">
    <text evidence="3">The sequence shown here is derived from an EMBL/GenBank/DDBJ whole genome shotgun (WGS) entry which is preliminary data.</text>
</comment>
<keyword evidence="1" id="KW-0812">Transmembrane</keyword>
<dbReference type="EMBL" id="CAJNOK010015174">
    <property type="protein sequence ID" value="CAF1219973.1"/>
    <property type="molecule type" value="Genomic_DNA"/>
</dbReference>
<keyword evidence="1" id="KW-1133">Transmembrane helix</keyword>
<organism evidence="3 6">
    <name type="scientific">Didymodactylos carnosus</name>
    <dbReference type="NCBI Taxonomy" id="1234261"/>
    <lineage>
        <taxon>Eukaryota</taxon>
        <taxon>Metazoa</taxon>
        <taxon>Spiralia</taxon>
        <taxon>Gnathifera</taxon>
        <taxon>Rotifera</taxon>
        <taxon>Eurotatoria</taxon>
        <taxon>Bdelloidea</taxon>
        <taxon>Philodinida</taxon>
        <taxon>Philodinidae</taxon>
        <taxon>Didymodactylos</taxon>
    </lineage>
</organism>
<dbReference type="EMBL" id="CAJNOQ010014876">
    <property type="protein sequence ID" value="CAF1350289.1"/>
    <property type="molecule type" value="Genomic_DNA"/>
</dbReference>